<reference evidence="1" key="1">
    <citation type="submission" date="2020-12" db="EMBL/GenBank/DDBJ databases">
        <title>Metabolic potential, ecology and presence of endohyphal bacteria is reflected in genomic diversity of Mucoromycotina.</title>
        <authorList>
            <person name="Muszewska A."/>
            <person name="Okrasinska A."/>
            <person name="Steczkiewicz K."/>
            <person name="Drgas O."/>
            <person name="Orlowska M."/>
            <person name="Perlinska-Lenart U."/>
            <person name="Aleksandrzak-Piekarczyk T."/>
            <person name="Szatraj K."/>
            <person name="Zielenkiewicz U."/>
            <person name="Pilsyk S."/>
            <person name="Malc E."/>
            <person name="Mieczkowski P."/>
            <person name="Kruszewska J.S."/>
            <person name="Biernat P."/>
            <person name="Pawlowska J."/>
        </authorList>
    </citation>
    <scope>NUCLEOTIDE SEQUENCE</scope>
    <source>
        <strain evidence="1">WA0000017839</strain>
    </source>
</reference>
<keyword evidence="2" id="KW-1185">Reference proteome</keyword>
<dbReference type="PANTHER" id="PTHR14187">
    <property type="entry name" value="ALPHA KINASE/ELONGATION FACTOR 2 KINASE"/>
    <property type="match status" value="1"/>
</dbReference>
<name>A0A8H7R570_9FUNG</name>
<dbReference type="InterPro" id="IPR043129">
    <property type="entry name" value="ATPase_NBD"/>
</dbReference>
<comment type="caution">
    <text evidence="1">The sequence shown here is derived from an EMBL/GenBank/DDBJ whole genome shotgun (WGS) entry which is preliminary data.</text>
</comment>
<proteinExistence type="predicted"/>
<accession>A0A8H7R570</accession>
<dbReference type="SUPFAM" id="SSF53067">
    <property type="entry name" value="Actin-like ATPase domain"/>
    <property type="match status" value="2"/>
</dbReference>
<dbReference type="Proteomes" id="UP000603453">
    <property type="component" value="Unassembled WGS sequence"/>
</dbReference>
<evidence type="ECO:0000313" key="1">
    <source>
        <dbReference type="EMBL" id="KAG2203805.1"/>
    </source>
</evidence>
<sequence length="933" mass="106960">MDGLTIKKVMTDYLKYFVQLALKRLQVHDKLIKNEYFQEFVNEEFIEEDIKTICYCLVCPTDRQEFMKDCFIEAGIIEESKAEHRLSFVIKAVAVAHFHLSLDRNETNIQNDQDYCVVDVGIISTGIAKFHAASTESLSTITAISDDITQGSLNLGVKFKAHLIENMTDLNLDISLIDRFVQTFSENIKYAYHMNTPTKTAISQKDIAGHLIKFTYEDLNKIVLKPFVENIAELVLKADETQGQCRMFISENYGIKLYFIENLIARDKGELKHYHSILKDSFLWASSGAVSSKISTYKSQTPFYLNDTYQYPFSDKILSLPKAVLGEHNDDDNENDTYDFIVGIDFGNSLSGCSYVQLKDRKGRPVDTKEIKIIKEDWPGMIFSGFPTTLMYDKKMKPKFWGEEARLKSKLHKDLNLLRNFKLFLSPESSEKFNGHTGYLEELKKRGQFTDGTPKNEVDVVRIIADYLTFFKKHVIEYIATKEMDEFFGFFNRSKLLKKYKIRYVITVPALWNSLARNVMAQAAVEATIIKKDAIDQLLMISEPEAAALFCMKRRTEYFEKEDEKLNDTNFIVCDAGGGTVDLATFNLQLNKEEGNKPTTKPTICQIGDGIGDTCGSTRLDLGFKNYLFKFYESFGVDIYKENLPLDDVMHNFVTELKDAENEEPRYERANFFDPVVDRILYLIDDQLNQAKNGGRKINAILMVGGFSQSRYLQQRIKDRYKGVCHVKIPSDGATSISYGAVAYALNPRMVSRKTIGTFLGLKAQTPFIERLTDPDQRKVKSPIRDESFRKDRLEYFEDIQRQVSGKDVYVLYPNAAVIAIFACDSKDVNNKYLYKSHAKILEAKIIMPYMIGIDGRLIHFTVSLQKRDDEVSVTIECQDELINAAVRKISKNQRSSLKIKLNGSLNVAISKRPLVSYYLEDYGSMLNDRRFL</sequence>
<dbReference type="AlphaFoldDB" id="A0A8H7R570"/>
<evidence type="ECO:0008006" key="3">
    <source>
        <dbReference type="Google" id="ProtNLM"/>
    </source>
</evidence>
<dbReference type="Gene3D" id="3.30.420.40">
    <property type="match status" value="1"/>
</dbReference>
<dbReference type="OrthoDB" id="2275019at2759"/>
<organism evidence="1 2">
    <name type="scientific">Mucor saturninus</name>
    <dbReference type="NCBI Taxonomy" id="64648"/>
    <lineage>
        <taxon>Eukaryota</taxon>
        <taxon>Fungi</taxon>
        <taxon>Fungi incertae sedis</taxon>
        <taxon>Mucoromycota</taxon>
        <taxon>Mucoromycotina</taxon>
        <taxon>Mucoromycetes</taxon>
        <taxon>Mucorales</taxon>
        <taxon>Mucorineae</taxon>
        <taxon>Mucoraceae</taxon>
        <taxon>Mucor</taxon>
    </lineage>
</organism>
<dbReference type="PANTHER" id="PTHR14187:SF5">
    <property type="entry name" value="HEAT SHOCK 70 KDA PROTEIN 12A"/>
    <property type="match status" value="1"/>
</dbReference>
<dbReference type="EMBL" id="JAEPRD010000049">
    <property type="protein sequence ID" value="KAG2203805.1"/>
    <property type="molecule type" value="Genomic_DNA"/>
</dbReference>
<protein>
    <recommendedName>
        <fullName evidence="3">Heat shock protein 70</fullName>
    </recommendedName>
</protein>
<gene>
    <name evidence="1" type="ORF">INT47_012738</name>
</gene>
<evidence type="ECO:0000313" key="2">
    <source>
        <dbReference type="Proteomes" id="UP000603453"/>
    </source>
</evidence>